<dbReference type="EMBL" id="MCFA01000007">
    <property type="protein sequence ID" value="ORY18424.1"/>
    <property type="molecule type" value="Genomic_DNA"/>
</dbReference>
<gene>
    <name evidence="5" type="ORF">BCR34DRAFT_529278</name>
</gene>
<dbReference type="Pfam" id="PF00891">
    <property type="entry name" value="Methyltransf_2"/>
    <property type="match status" value="1"/>
</dbReference>
<accession>A0A1Y2A7H8</accession>
<dbReference type="InterPro" id="IPR029063">
    <property type="entry name" value="SAM-dependent_MTases_sf"/>
</dbReference>
<evidence type="ECO:0000256" key="1">
    <source>
        <dbReference type="ARBA" id="ARBA00022603"/>
    </source>
</evidence>
<dbReference type="SUPFAM" id="SSF53335">
    <property type="entry name" value="S-adenosyl-L-methionine-dependent methyltransferases"/>
    <property type="match status" value="1"/>
</dbReference>
<dbReference type="Gene3D" id="3.40.50.150">
    <property type="entry name" value="Vaccinia Virus protein VP39"/>
    <property type="match status" value="1"/>
</dbReference>
<dbReference type="GO" id="GO:0008171">
    <property type="term" value="F:O-methyltransferase activity"/>
    <property type="evidence" value="ECO:0007669"/>
    <property type="project" value="InterPro"/>
</dbReference>
<reference evidence="5 6" key="1">
    <citation type="submission" date="2016-07" db="EMBL/GenBank/DDBJ databases">
        <title>Pervasive Adenine N6-methylation of Active Genes in Fungi.</title>
        <authorList>
            <consortium name="DOE Joint Genome Institute"/>
            <person name="Mondo S.J."/>
            <person name="Dannebaum R.O."/>
            <person name="Kuo R.C."/>
            <person name="Labutti K."/>
            <person name="Haridas S."/>
            <person name="Kuo A."/>
            <person name="Salamov A."/>
            <person name="Ahrendt S.R."/>
            <person name="Lipzen A."/>
            <person name="Sullivan W."/>
            <person name="Andreopoulos W.B."/>
            <person name="Clum A."/>
            <person name="Lindquist E."/>
            <person name="Daum C."/>
            <person name="Ramamoorthy G.K."/>
            <person name="Gryganskyi A."/>
            <person name="Culley D."/>
            <person name="Magnuson J.K."/>
            <person name="James T.Y."/>
            <person name="O'Malley M.A."/>
            <person name="Stajich J.E."/>
            <person name="Spatafora J.W."/>
            <person name="Visel A."/>
            <person name="Grigoriev I.V."/>
        </authorList>
    </citation>
    <scope>NUCLEOTIDE SEQUENCE [LARGE SCALE GENOMIC DNA]</scope>
    <source>
        <strain evidence="5 6">CBS 115471</strain>
    </source>
</reference>
<evidence type="ECO:0000313" key="6">
    <source>
        <dbReference type="Proteomes" id="UP000193144"/>
    </source>
</evidence>
<keyword evidence="3" id="KW-0949">S-adenosyl-L-methionine</keyword>
<dbReference type="GO" id="GO:0032259">
    <property type="term" value="P:methylation"/>
    <property type="evidence" value="ECO:0007669"/>
    <property type="project" value="UniProtKB-KW"/>
</dbReference>
<keyword evidence="6" id="KW-1185">Reference proteome</keyword>
<dbReference type="InterPro" id="IPR036388">
    <property type="entry name" value="WH-like_DNA-bd_sf"/>
</dbReference>
<proteinExistence type="predicted"/>
<evidence type="ECO:0000256" key="3">
    <source>
        <dbReference type="ARBA" id="ARBA00022691"/>
    </source>
</evidence>
<evidence type="ECO:0000256" key="2">
    <source>
        <dbReference type="ARBA" id="ARBA00022679"/>
    </source>
</evidence>
<dbReference type="PROSITE" id="PS51683">
    <property type="entry name" value="SAM_OMT_II"/>
    <property type="match status" value="1"/>
</dbReference>
<name>A0A1Y2A7H8_9PLEO</name>
<dbReference type="PANTHER" id="PTHR43712">
    <property type="entry name" value="PUTATIVE (AFU_ORTHOLOGUE AFUA_4G14580)-RELATED"/>
    <property type="match status" value="1"/>
</dbReference>
<protein>
    <submittedName>
        <fullName evidence="5">O-methyltransferas-like protein</fullName>
    </submittedName>
</protein>
<dbReference type="Proteomes" id="UP000193144">
    <property type="component" value="Unassembled WGS sequence"/>
</dbReference>
<dbReference type="AlphaFoldDB" id="A0A1Y2A7H8"/>
<dbReference type="InterPro" id="IPR016461">
    <property type="entry name" value="COMT-like"/>
</dbReference>
<keyword evidence="2" id="KW-0808">Transferase</keyword>
<evidence type="ECO:0000259" key="4">
    <source>
        <dbReference type="Pfam" id="PF00891"/>
    </source>
</evidence>
<dbReference type="OrthoDB" id="2410195at2759"/>
<keyword evidence="1" id="KW-0489">Methyltransferase</keyword>
<dbReference type="InterPro" id="IPR001077">
    <property type="entry name" value="COMT_C"/>
</dbReference>
<dbReference type="PANTHER" id="PTHR43712:SF12">
    <property type="entry name" value="STERIGMATOCYSTIN 8-O-METHYLTRANSFERASE"/>
    <property type="match status" value="1"/>
</dbReference>
<sequence length="425" mass="47590">MALATKSQLLELAQEIQELTGQLVAHLSDAGKKEPNFTAESTEVPSDDDYNALRDRLCDATADLEQLVKGPKTHLRDYFSTHHELAAFQVAFDFEFFTAFPRDGSIEIGELAQRTGLDEELIPRVMRLLCLHHIFEEVSEGRYTHTHGSITLAENEGLRAAATYQLDEYFQAASHLAPSLRATISQSPDEPKVTAFRSAYGVSLFEFYARHPERGARFARAMIGVSQLNNDFNQLLGCYTWDSLGAKAIVDVGGGNGHMSVALAKVLKYARFVIQDANEGMLNQGEMSTGQDLKNRITFMRHDFFTPQPIFGDVGAYLLRQITHNWADEDVIKIFKELAHALENCDPSTPLLINELIIPEPGSRSRFEERIGRQMDIMMLVALGARQRSRAQFQTLLMKADPRLKITKVHDGIPMGILEVHLARG</sequence>
<dbReference type="Gene3D" id="1.10.10.10">
    <property type="entry name" value="Winged helix-like DNA-binding domain superfamily/Winged helix DNA-binding domain"/>
    <property type="match status" value="1"/>
</dbReference>
<dbReference type="InterPro" id="IPR036390">
    <property type="entry name" value="WH_DNA-bd_sf"/>
</dbReference>
<evidence type="ECO:0000313" key="5">
    <source>
        <dbReference type="EMBL" id="ORY18424.1"/>
    </source>
</evidence>
<comment type="caution">
    <text evidence="5">The sequence shown here is derived from an EMBL/GenBank/DDBJ whole genome shotgun (WGS) entry which is preliminary data.</text>
</comment>
<dbReference type="SUPFAM" id="SSF46785">
    <property type="entry name" value="Winged helix' DNA-binding domain"/>
    <property type="match status" value="1"/>
</dbReference>
<feature type="domain" description="O-methyltransferase C-terminal" evidence="4">
    <location>
        <begin position="190"/>
        <end position="400"/>
    </location>
</feature>
<organism evidence="5 6">
    <name type="scientific">Clohesyomyces aquaticus</name>
    <dbReference type="NCBI Taxonomy" id="1231657"/>
    <lineage>
        <taxon>Eukaryota</taxon>
        <taxon>Fungi</taxon>
        <taxon>Dikarya</taxon>
        <taxon>Ascomycota</taxon>
        <taxon>Pezizomycotina</taxon>
        <taxon>Dothideomycetes</taxon>
        <taxon>Pleosporomycetidae</taxon>
        <taxon>Pleosporales</taxon>
        <taxon>Lindgomycetaceae</taxon>
        <taxon>Clohesyomyces</taxon>
    </lineage>
</organism>